<keyword evidence="4" id="KW-1185">Reference proteome</keyword>
<dbReference type="Proteomes" id="UP000198287">
    <property type="component" value="Unassembled WGS sequence"/>
</dbReference>
<dbReference type="AlphaFoldDB" id="A0A226F5R7"/>
<feature type="compositionally biased region" description="Polar residues" evidence="1">
    <location>
        <begin position="43"/>
        <end position="65"/>
    </location>
</feature>
<accession>A0A226F5R7</accession>
<dbReference type="PANTHER" id="PTHR13041:SF3">
    <property type="entry name" value="PROTEIN JTB"/>
    <property type="match status" value="1"/>
</dbReference>
<organism evidence="3 4">
    <name type="scientific">Folsomia candida</name>
    <name type="common">Springtail</name>
    <dbReference type="NCBI Taxonomy" id="158441"/>
    <lineage>
        <taxon>Eukaryota</taxon>
        <taxon>Metazoa</taxon>
        <taxon>Ecdysozoa</taxon>
        <taxon>Arthropoda</taxon>
        <taxon>Hexapoda</taxon>
        <taxon>Collembola</taxon>
        <taxon>Entomobryomorpha</taxon>
        <taxon>Isotomoidea</taxon>
        <taxon>Isotomidae</taxon>
        <taxon>Proisotominae</taxon>
        <taxon>Folsomia</taxon>
    </lineage>
</organism>
<dbReference type="GO" id="GO:0005813">
    <property type="term" value="C:centrosome"/>
    <property type="evidence" value="ECO:0007669"/>
    <property type="project" value="TreeGrafter"/>
</dbReference>
<evidence type="ECO:0000313" key="4">
    <source>
        <dbReference type="Proteomes" id="UP000198287"/>
    </source>
</evidence>
<dbReference type="OMA" id="TITRSCD"/>
<evidence type="ECO:0000256" key="1">
    <source>
        <dbReference type="SAM" id="MobiDB-lite"/>
    </source>
</evidence>
<keyword evidence="2" id="KW-0812">Transmembrane</keyword>
<dbReference type="GO" id="GO:0005737">
    <property type="term" value="C:cytoplasm"/>
    <property type="evidence" value="ECO:0007669"/>
    <property type="project" value="TreeGrafter"/>
</dbReference>
<name>A0A226F5R7_FOLCA</name>
<dbReference type="InterPro" id="IPR008657">
    <property type="entry name" value="JTB"/>
</dbReference>
<feature type="transmembrane region" description="Helical" evidence="2">
    <location>
        <begin position="129"/>
        <end position="147"/>
    </location>
</feature>
<dbReference type="GO" id="GO:0016020">
    <property type="term" value="C:membrane"/>
    <property type="evidence" value="ECO:0007669"/>
    <property type="project" value="InterPro"/>
</dbReference>
<keyword evidence="2" id="KW-1133">Transmembrane helix</keyword>
<dbReference type="GO" id="GO:0030496">
    <property type="term" value="C:midbody"/>
    <property type="evidence" value="ECO:0007669"/>
    <property type="project" value="TreeGrafter"/>
</dbReference>
<feature type="transmembrane region" description="Helical" evidence="2">
    <location>
        <begin position="9"/>
        <end position="27"/>
    </location>
</feature>
<gene>
    <name evidence="3" type="ORF">Fcan01_02425</name>
</gene>
<dbReference type="Gene3D" id="3.30.720.220">
    <property type="match status" value="1"/>
</dbReference>
<comment type="caution">
    <text evidence="3">The sequence shown here is derived from an EMBL/GenBank/DDBJ whole genome shotgun (WGS) entry which is preliminary data.</text>
</comment>
<proteinExistence type="predicted"/>
<reference evidence="3 4" key="1">
    <citation type="submission" date="2015-12" db="EMBL/GenBank/DDBJ databases">
        <title>The genome of Folsomia candida.</title>
        <authorList>
            <person name="Faddeeva A."/>
            <person name="Derks M.F."/>
            <person name="Anvar Y."/>
            <person name="Smit S."/>
            <person name="Van Straalen N."/>
            <person name="Roelofs D."/>
        </authorList>
    </citation>
    <scope>NUCLEOTIDE SEQUENCE [LARGE SCALE GENOMIC DNA]</scope>
    <source>
        <strain evidence="3 4">VU population</strain>
        <tissue evidence="3">Whole body</tissue>
    </source>
</reference>
<dbReference type="PANTHER" id="PTHR13041">
    <property type="entry name" value="JTB PROTEIN-RELATED"/>
    <property type="match status" value="1"/>
</dbReference>
<dbReference type="GO" id="GO:0000281">
    <property type="term" value="P:mitotic cytokinesis"/>
    <property type="evidence" value="ECO:0007669"/>
    <property type="project" value="TreeGrafter"/>
</dbReference>
<sequence>MIELCTKRRMIISIIALGVLTVIIVLLEEKLTSDPHWSPTPVPQSNDSGFSATVHKPSSSSSPQEQTNCWELEEYKIVAECSRCTQIEINSGSIPACRLTGLKETVHCNISGAFFRSCSDVPSVAKTRFWIFESLMLFTAVVSFGFSRYRTSILERQTIKNIERRLASGM</sequence>
<dbReference type="Pfam" id="PF05439">
    <property type="entry name" value="JTB"/>
    <property type="match status" value="1"/>
</dbReference>
<evidence type="ECO:0000313" key="3">
    <source>
        <dbReference type="EMBL" id="OXA64531.1"/>
    </source>
</evidence>
<keyword evidence="2" id="KW-0472">Membrane</keyword>
<evidence type="ECO:0000256" key="2">
    <source>
        <dbReference type="SAM" id="Phobius"/>
    </source>
</evidence>
<protein>
    <submittedName>
        <fullName evidence="3">Protein JTB</fullName>
    </submittedName>
</protein>
<dbReference type="GO" id="GO:0005819">
    <property type="term" value="C:spindle"/>
    <property type="evidence" value="ECO:0007669"/>
    <property type="project" value="TreeGrafter"/>
</dbReference>
<feature type="region of interest" description="Disordered" evidence="1">
    <location>
        <begin position="37"/>
        <end position="65"/>
    </location>
</feature>
<dbReference type="EMBL" id="LNIX01000001">
    <property type="protein sequence ID" value="OXA64531.1"/>
    <property type="molecule type" value="Genomic_DNA"/>
</dbReference>